<dbReference type="InterPro" id="IPR036872">
    <property type="entry name" value="CH_dom_sf"/>
</dbReference>
<sequence>MTKFVTTWLSHVLNKKVKSKTILDLTVNLCNAMNLLYPNAIPNITDDPLENSKNFFEGYTKLGFKATNKFNANNLAKGRLVGLREILESLTRTKQHKWTRKLNFKVEKQQTDHNTQGIVANISRFFVKGFTTFEVTFKSNQYEYQPGTIQLTENHFLLSDYYNCESRHKYQSLTINRLLQDRSNQKILKLYLPIKTKGLNTKPNKFLSKNSQYADKNKKKIKKIEYYSQEESLFFEEEEEEEELISLIICFKRQTE</sequence>
<comment type="caution">
    <text evidence="1">The sequence shown here is derived from an EMBL/GenBank/DDBJ whole genome shotgun (WGS) entry which is preliminary data.</text>
</comment>
<accession>A0AAV7ZZT8</accession>
<gene>
    <name evidence="1" type="ORF">M0812_08094</name>
</gene>
<dbReference type="Proteomes" id="UP001146793">
    <property type="component" value="Unassembled WGS sequence"/>
</dbReference>
<dbReference type="SUPFAM" id="SSF47576">
    <property type="entry name" value="Calponin-homology domain, CH-domain"/>
    <property type="match status" value="1"/>
</dbReference>
<reference evidence="1" key="1">
    <citation type="submission" date="2022-08" db="EMBL/GenBank/DDBJ databases">
        <title>Novel sulphate-reducing endosymbionts in the free-living metamonad Anaeramoeba.</title>
        <authorList>
            <person name="Jerlstrom-Hultqvist J."/>
            <person name="Cepicka I."/>
            <person name="Gallot-Lavallee L."/>
            <person name="Salas-Leiva D."/>
            <person name="Curtis B.A."/>
            <person name="Zahonova K."/>
            <person name="Pipaliya S."/>
            <person name="Dacks J."/>
            <person name="Roger A.J."/>
        </authorList>
    </citation>
    <scope>NUCLEOTIDE SEQUENCE</scope>
    <source>
        <strain evidence="1">Busselton2</strain>
    </source>
</reference>
<name>A0AAV7ZZT8_9EUKA</name>
<proteinExistence type="predicted"/>
<protein>
    <submittedName>
        <fullName evidence="1">Muscle-specific protein</fullName>
    </submittedName>
</protein>
<evidence type="ECO:0000313" key="1">
    <source>
        <dbReference type="EMBL" id="KAJ3446764.1"/>
    </source>
</evidence>
<organism evidence="1 2">
    <name type="scientific">Anaeramoeba flamelloides</name>
    <dbReference type="NCBI Taxonomy" id="1746091"/>
    <lineage>
        <taxon>Eukaryota</taxon>
        <taxon>Metamonada</taxon>
        <taxon>Anaeramoebidae</taxon>
        <taxon>Anaeramoeba</taxon>
    </lineage>
</organism>
<dbReference type="EMBL" id="JANTQA010000019">
    <property type="protein sequence ID" value="KAJ3446764.1"/>
    <property type="molecule type" value="Genomic_DNA"/>
</dbReference>
<dbReference type="Gene3D" id="1.10.418.10">
    <property type="entry name" value="Calponin-like domain"/>
    <property type="match status" value="1"/>
</dbReference>
<dbReference type="AlphaFoldDB" id="A0AAV7ZZT8"/>
<evidence type="ECO:0000313" key="2">
    <source>
        <dbReference type="Proteomes" id="UP001146793"/>
    </source>
</evidence>